<dbReference type="GO" id="GO:0030313">
    <property type="term" value="C:cell envelope"/>
    <property type="evidence" value="ECO:0007669"/>
    <property type="project" value="UniProtKB-SubCell"/>
</dbReference>
<dbReference type="PROSITE" id="PS51669">
    <property type="entry name" value="4FE4S_MOW_BIS_MGD"/>
    <property type="match status" value="1"/>
</dbReference>
<sequence length="197" mass="21500">MSVPTMTRRTFLKVGVAGAAVSVFGFDVKPAAAQARSLKIDRTTETRSVCPYCAVGCSVIIHTLGDKARNVTGSTVVHVEGDPDSPVNRGTLCSKGATLKDDIVNDRRITTLRYRAPGSDRWEEKSWEWAIDRIAHLIKQTRDAKFVAKDHKGRTINALTAMAVVGGCTDSNENNYLIQKAFRAGLSVIPVEQQARI</sequence>
<dbReference type="GO" id="GO:0051539">
    <property type="term" value="F:4 iron, 4 sulfur cluster binding"/>
    <property type="evidence" value="ECO:0007669"/>
    <property type="project" value="UniProtKB-KW"/>
</dbReference>
<dbReference type="Gene3D" id="3.40.50.740">
    <property type="match status" value="1"/>
</dbReference>
<dbReference type="SMART" id="SM00926">
    <property type="entry name" value="Molybdop_Fe4S4"/>
    <property type="match status" value="1"/>
</dbReference>
<evidence type="ECO:0000256" key="8">
    <source>
        <dbReference type="ARBA" id="ARBA00023014"/>
    </source>
</evidence>
<dbReference type="GO" id="GO:0016491">
    <property type="term" value="F:oxidoreductase activity"/>
    <property type="evidence" value="ECO:0007669"/>
    <property type="project" value="UniProtKB-KW"/>
</dbReference>
<evidence type="ECO:0000256" key="1">
    <source>
        <dbReference type="ARBA" id="ARBA00001966"/>
    </source>
</evidence>
<gene>
    <name evidence="10" type="ORF">E6G99_13035</name>
</gene>
<evidence type="ECO:0000313" key="11">
    <source>
        <dbReference type="Proteomes" id="UP000318661"/>
    </source>
</evidence>
<dbReference type="InterPro" id="IPR027467">
    <property type="entry name" value="MopterinOxRdtase_cofactor_BS"/>
</dbReference>
<proteinExistence type="inferred from homology"/>
<protein>
    <recommendedName>
        <fullName evidence="9">4Fe-4S Mo/W bis-MGD-type domain-containing protein</fullName>
    </recommendedName>
</protein>
<keyword evidence="8" id="KW-0411">Iron-sulfur</keyword>
<dbReference type="GO" id="GO:0009055">
    <property type="term" value="F:electron transfer activity"/>
    <property type="evidence" value="ECO:0007669"/>
    <property type="project" value="TreeGrafter"/>
</dbReference>
<dbReference type="Proteomes" id="UP000318661">
    <property type="component" value="Unassembled WGS sequence"/>
</dbReference>
<evidence type="ECO:0000256" key="6">
    <source>
        <dbReference type="ARBA" id="ARBA00023002"/>
    </source>
</evidence>
<dbReference type="InterPro" id="IPR006963">
    <property type="entry name" value="Mopterin_OxRdtase_4Fe-4S_dom"/>
</dbReference>
<dbReference type="Pfam" id="PF04879">
    <property type="entry name" value="Molybdop_Fe4S4"/>
    <property type="match status" value="1"/>
</dbReference>
<dbReference type="PANTHER" id="PTHR43598:SF1">
    <property type="entry name" value="FORMATE DEHYDROGENASE-O MAJOR SUBUNIT"/>
    <property type="match status" value="1"/>
</dbReference>
<dbReference type="EMBL" id="VBAJ01000348">
    <property type="protein sequence ID" value="TMJ00353.1"/>
    <property type="molecule type" value="Genomic_DNA"/>
</dbReference>
<keyword evidence="6" id="KW-0560">Oxidoreductase</keyword>
<keyword evidence="4" id="KW-0004">4Fe-4S</keyword>
<evidence type="ECO:0000313" key="10">
    <source>
        <dbReference type="EMBL" id="TMJ00353.1"/>
    </source>
</evidence>
<comment type="subcellular location">
    <subcellularLocation>
        <location evidence="2">Cell envelope</location>
    </subcellularLocation>
</comment>
<dbReference type="PROSITE" id="PS51318">
    <property type="entry name" value="TAT"/>
    <property type="match status" value="1"/>
</dbReference>
<keyword evidence="7" id="KW-0408">Iron</keyword>
<accession>A0A537KX92</accession>
<dbReference type="GO" id="GO:0009061">
    <property type="term" value="P:anaerobic respiration"/>
    <property type="evidence" value="ECO:0007669"/>
    <property type="project" value="TreeGrafter"/>
</dbReference>
<evidence type="ECO:0000256" key="3">
    <source>
        <dbReference type="ARBA" id="ARBA00010312"/>
    </source>
</evidence>
<comment type="cofactor">
    <cofactor evidence="1">
        <name>[4Fe-4S] cluster</name>
        <dbReference type="ChEBI" id="CHEBI:49883"/>
    </cofactor>
</comment>
<evidence type="ECO:0000259" key="9">
    <source>
        <dbReference type="PROSITE" id="PS51669"/>
    </source>
</evidence>
<evidence type="ECO:0000256" key="4">
    <source>
        <dbReference type="ARBA" id="ARBA00022485"/>
    </source>
</evidence>
<keyword evidence="5" id="KW-0479">Metal-binding</keyword>
<evidence type="ECO:0000256" key="5">
    <source>
        <dbReference type="ARBA" id="ARBA00022723"/>
    </source>
</evidence>
<evidence type="ECO:0000256" key="7">
    <source>
        <dbReference type="ARBA" id="ARBA00023004"/>
    </source>
</evidence>
<evidence type="ECO:0000256" key="2">
    <source>
        <dbReference type="ARBA" id="ARBA00004196"/>
    </source>
</evidence>
<dbReference type="PANTHER" id="PTHR43598">
    <property type="entry name" value="TUNGSTEN-CONTAINING FORMYLMETHANOFURAN DEHYDROGENASE 2 SUBUNIT B"/>
    <property type="match status" value="1"/>
</dbReference>
<dbReference type="SUPFAM" id="SSF53706">
    <property type="entry name" value="Formate dehydrogenase/DMSO reductase, domains 1-3"/>
    <property type="match status" value="1"/>
</dbReference>
<name>A0A537KX92_9BACT</name>
<dbReference type="GO" id="GO:0030151">
    <property type="term" value="F:molybdenum ion binding"/>
    <property type="evidence" value="ECO:0007669"/>
    <property type="project" value="TreeGrafter"/>
</dbReference>
<dbReference type="AlphaFoldDB" id="A0A537KX92"/>
<reference evidence="10 11" key="1">
    <citation type="journal article" date="2019" name="Nat. Microbiol.">
        <title>Mediterranean grassland soil C-N compound turnover is dependent on rainfall and depth, and is mediated by genomically divergent microorganisms.</title>
        <authorList>
            <person name="Diamond S."/>
            <person name="Andeer P.F."/>
            <person name="Li Z."/>
            <person name="Crits-Christoph A."/>
            <person name="Burstein D."/>
            <person name="Anantharaman K."/>
            <person name="Lane K.R."/>
            <person name="Thomas B.C."/>
            <person name="Pan C."/>
            <person name="Northen T.R."/>
            <person name="Banfield J.F."/>
        </authorList>
    </citation>
    <scope>NUCLEOTIDE SEQUENCE [LARGE SCALE GENOMIC DNA]</scope>
    <source>
        <strain evidence="10">NP_2</strain>
    </source>
</reference>
<dbReference type="PROSITE" id="PS00551">
    <property type="entry name" value="MOLYBDOPTERIN_PROK_1"/>
    <property type="match status" value="1"/>
</dbReference>
<dbReference type="InterPro" id="IPR006311">
    <property type="entry name" value="TAT_signal"/>
</dbReference>
<feature type="domain" description="4Fe-4S Mo/W bis-MGD-type" evidence="9">
    <location>
        <begin position="43"/>
        <end position="107"/>
    </location>
</feature>
<dbReference type="Gene3D" id="2.20.25.90">
    <property type="entry name" value="ADC-like domains"/>
    <property type="match status" value="1"/>
</dbReference>
<comment type="similarity">
    <text evidence="3">Belongs to the prokaryotic molybdopterin-containing oxidoreductase family.</text>
</comment>
<comment type="caution">
    <text evidence="10">The sequence shown here is derived from an EMBL/GenBank/DDBJ whole genome shotgun (WGS) entry which is preliminary data.</text>
</comment>
<organism evidence="10 11">
    <name type="scientific">Candidatus Segetimicrobium genomatis</name>
    <dbReference type="NCBI Taxonomy" id="2569760"/>
    <lineage>
        <taxon>Bacteria</taxon>
        <taxon>Bacillati</taxon>
        <taxon>Candidatus Sysuimicrobiota</taxon>
        <taxon>Candidatus Sysuimicrobiia</taxon>
        <taxon>Candidatus Sysuimicrobiales</taxon>
        <taxon>Candidatus Segetimicrobiaceae</taxon>
        <taxon>Candidatus Segetimicrobium</taxon>
    </lineage>
</organism>